<comment type="caution">
    <text evidence="3">The sequence shown here is derived from an EMBL/GenBank/DDBJ whole genome shotgun (WGS) entry which is preliminary data.</text>
</comment>
<protein>
    <recommendedName>
        <fullName evidence="2">CxxC-x17-CxxC domain-containing protein</fullName>
    </recommendedName>
</protein>
<dbReference type="InterPro" id="IPR026363">
    <property type="entry name" value="CxxC-x17-CxxC_dom"/>
</dbReference>
<feature type="domain" description="CxxC-x17-CxxC" evidence="2">
    <location>
        <begin position="29"/>
        <end position="59"/>
    </location>
</feature>
<feature type="region of interest" description="Disordered" evidence="1">
    <location>
        <begin position="1"/>
        <end position="23"/>
    </location>
</feature>
<feature type="compositionally biased region" description="Gly residues" evidence="1">
    <location>
        <begin position="8"/>
        <end position="17"/>
    </location>
</feature>
<organism evidence="3 4">
    <name type="scientific">Candidatus Niyogibacteria bacterium RIFCSPLOWO2_01_FULL_45_48</name>
    <dbReference type="NCBI Taxonomy" id="1801724"/>
    <lineage>
        <taxon>Bacteria</taxon>
        <taxon>Candidatus Niyogiibacteriota</taxon>
    </lineage>
</organism>
<evidence type="ECO:0000313" key="3">
    <source>
        <dbReference type="EMBL" id="OGZ31011.1"/>
    </source>
</evidence>
<name>A0A1G2F0A6_9BACT</name>
<dbReference type="Proteomes" id="UP000177486">
    <property type="component" value="Unassembled WGS sequence"/>
</dbReference>
<dbReference type="Pfam" id="PF23477">
    <property type="entry name" value="zf_Tbcl_2"/>
    <property type="match status" value="1"/>
</dbReference>
<gene>
    <name evidence="3" type="ORF">A2931_02495</name>
</gene>
<dbReference type="NCBIfam" id="TIGR04272">
    <property type="entry name" value="cxxc_cxxc_Mbark"/>
    <property type="match status" value="1"/>
</dbReference>
<proteinExistence type="predicted"/>
<evidence type="ECO:0000259" key="2">
    <source>
        <dbReference type="Pfam" id="PF23477"/>
    </source>
</evidence>
<accession>A0A1G2F0A6</accession>
<dbReference type="EMBL" id="MHMQ01000009">
    <property type="protein sequence ID" value="OGZ31011.1"/>
    <property type="molecule type" value="Genomic_DNA"/>
</dbReference>
<evidence type="ECO:0000256" key="1">
    <source>
        <dbReference type="SAM" id="MobiDB-lite"/>
    </source>
</evidence>
<reference evidence="3 4" key="1">
    <citation type="journal article" date="2016" name="Nat. Commun.">
        <title>Thousands of microbial genomes shed light on interconnected biogeochemical processes in an aquifer system.</title>
        <authorList>
            <person name="Anantharaman K."/>
            <person name="Brown C.T."/>
            <person name="Hug L.A."/>
            <person name="Sharon I."/>
            <person name="Castelle C.J."/>
            <person name="Probst A.J."/>
            <person name="Thomas B.C."/>
            <person name="Singh A."/>
            <person name="Wilkins M.J."/>
            <person name="Karaoz U."/>
            <person name="Brodie E.L."/>
            <person name="Williams K.H."/>
            <person name="Hubbard S.S."/>
            <person name="Banfield J.F."/>
        </authorList>
    </citation>
    <scope>NUCLEOTIDE SEQUENCE [LARGE SCALE GENOMIC DNA]</scope>
</reference>
<sequence>MQDSNFGGNQGNDGGGSFTKPPMIEGNWKCSDCQAEITKLPFEPKEGRPVYCLDCYRKNHPRKDFRR</sequence>
<evidence type="ECO:0000313" key="4">
    <source>
        <dbReference type="Proteomes" id="UP000177486"/>
    </source>
</evidence>
<dbReference type="AlphaFoldDB" id="A0A1G2F0A6"/>